<dbReference type="InterPro" id="IPR025714">
    <property type="entry name" value="Methyltranfer_dom"/>
</dbReference>
<dbReference type="Pfam" id="PF13679">
    <property type="entry name" value="Methyltransf_32"/>
    <property type="match status" value="1"/>
</dbReference>
<reference evidence="4 5" key="1">
    <citation type="submission" date="2019-02" db="EMBL/GenBank/DDBJ databases">
        <title>Genome sequencing of the rare red list fungi Bondarzewia mesenterica.</title>
        <authorList>
            <person name="Buettner E."/>
            <person name="Kellner H."/>
        </authorList>
    </citation>
    <scope>NUCLEOTIDE SEQUENCE [LARGE SCALE GENOMIC DNA]</scope>
    <source>
        <strain evidence="4 5">DSM 108281</strain>
    </source>
</reference>
<dbReference type="Proteomes" id="UP000310158">
    <property type="component" value="Unassembled WGS sequence"/>
</dbReference>
<dbReference type="Gene3D" id="1.10.1280.10">
    <property type="entry name" value="Di-copper center containing domain from catechol oxidase"/>
    <property type="match status" value="1"/>
</dbReference>
<evidence type="ECO:0000256" key="1">
    <source>
        <dbReference type="SAM" id="MobiDB-lite"/>
    </source>
</evidence>
<feature type="signal peptide" evidence="2">
    <location>
        <begin position="1"/>
        <end position="22"/>
    </location>
</feature>
<dbReference type="GO" id="GO:0016491">
    <property type="term" value="F:oxidoreductase activity"/>
    <property type="evidence" value="ECO:0007669"/>
    <property type="project" value="InterPro"/>
</dbReference>
<organism evidence="4 5">
    <name type="scientific">Bondarzewia mesenterica</name>
    <dbReference type="NCBI Taxonomy" id="1095465"/>
    <lineage>
        <taxon>Eukaryota</taxon>
        <taxon>Fungi</taxon>
        <taxon>Dikarya</taxon>
        <taxon>Basidiomycota</taxon>
        <taxon>Agaricomycotina</taxon>
        <taxon>Agaricomycetes</taxon>
        <taxon>Russulales</taxon>
        <taxon>Bondarzewiaceae</taxon>
        <taxon>Bondarzewia</taxon>
    </lineage>
</organism>
<dbReference type="EMBL" id="SGPL01000001">
    <property type="protein sequence ID" value="THH21568.1"/>
    <property type="molecule type" value="Genomic_DNA"/>
</dbReference>
<feature type="chain" id="PRO_5020293713" description="Tyrosinase copper-binding domain-containing protein" evidence="2">
    <location>
        <begin position="23"/>
        <end position="955"/>
    </location>
</feature>
<dbReference type="InterPro" id="IPR052220">
    <property type="entry name" value="METTL25"/>
</dbReference>
<dbReference type="CDD" id="cd02440">
    <property type="entry name" value="AdoMet_MTases"/>
    <property type="match status" value="1"/>
</dbReference>
<dbReference type="SUPFAM" id="SSF48056">
    <property type="entry name" value="Di-copper centre-containing domain"/>
    <property type="match status" value="1"/>
</dbReference>
<dbReference type="InterPro" id="IPR008922">
    <property type="entry name" value="Di-copper_centre_dom_sf"/>
</dbReference>
<evidence type="ECO:0000313" key="4">
    <source>
        <dbReference type="EMBL" id="THH21568.1"/>
    </source>
</evidence>
<keyword evidence="5" id="KW-1185">Reference proteome</keyword>
<feature type="compositionally biased region" description="Basic and acidic residues" evidence="1">
    <location>
        <begin position="807"/>
        <end position="816"/>
    </location>
</feature>
<gene>
    <name evidence="4" type="ORF">EW146_g41</name>
</gene>
<comment type="caution">
    <text evidence="4">The sequence shown here is derived from an EMBL/GenBank/DDBJ whole genome shotgun (WGS) entry which is preliminary data.</text>
</comment>
<dbReference type="PRINTS" id="PR00092">
    <property type="entry name" value="TYROSINASE"/>
</dbReference>
<dbReference type="Pfam" id="PF00264">
    <property type="entry name" value="Tyrosinase"/>
    <property type="match status" value="1"/>
</dbReference>
<evidence type="ECO:0000313" key="5">
    <source>
        <dbReference type="Proteomes" id="UP000310158"/>
    </source>
</evidence>
<protein>
    <recommendedName>
        <fullName evidence="3">Tyrosinase copper-binding domain-containing protein</fullName>
    </recommendedName>
</protein>
<proteinExistence type="predicted"/>
<evidence type="ECO:0000256" key="2">
    <source>
        <dbReference type="SAM" id="SignalP"/>
    </source>
</evidence>
<dbReference type="SUPFAM" id="SSF53335">
    <property type="entry name" value="S-adenosyl-L-methionine-dependent methyltransferases"/>
    <property type="match status" value="1"/>
</dbReference>
<dbReference type="PANTHER" id="PTHR12496:SF0">
    <property type="entry name" value="METHYLTRANSFERASE DOMAIN-CONTAINING PROTEIN"/>
    <property type="match status" value="1"/>
</dbReference>
<name>A0A4S4MA69_9AGAM</name>
<feature type="domain" description="Tyrosinase copper-binding" evidence="3">
    <location>
        <begin position="100"/>
        <end position="117"/>
    </location>
</feature>
<dbReference type="PROSITE" id="PS00497">
    <property type="entry name" value="TYROSINASE_1"/>
    <property type="match status" value="1"/>
</dbReference>
<feature type="region of interest" description="Disordered" evidence="1">
    <location>
        <begin position="797"/>
        <end position="823"/>
    </location>
</feature>
<dbReference type="InterPro" id="IPR029063">
    <property type="entry name" value="SAM-dependent_MTases_sf"/>
</dbReference>
<dbReference type="AlphaFoldDB" id="A0A4S4MA69"/>
<feature type="region of interest" description="Disordered" evidence="1">
    <location>
        <begin position="632"/>
        <end position="673"/>
    </location>
</feature>
<dbReference type="InterPro" id="IPR002227">
    <property type="entry name" value="Tyrosinase_Cu-bd"/>
</dbReference>
<dbReference type="Gene3D" id="3.40.50.150">
    <property type="entry name" value="Vaccinia Virus protein VP39"/>
    <property type="match status" value="1"/>
</dbReference>
<accession>A0A4S4MA69</accession>
<keyword evidence="2" id="KW-0732">Signal</keyword>
<sequence length="955" mass="105893">MHFKAITLGVFATAFFTAGVNAACVRPSVRKEWRRMSTKEKTNWISAVKCLSHLPHDPNMTPTVNVSLSGIPPLNTSGSYYDDFVYMHMDLNIELCAKIHFTGLFLPWHRWYVAVYEAALKDKCGYIGSSPYWNWTIDAPNFLKSDFWKDNDTTSGLGGWGDPNNDYQVPDGAFSDFHLSYPSTHTLRRNFTLQPYLDDPVEFFKNPAKFANTSFTQKEISNLINGYTGDYKGFQAYFEFFEGAHSSVHEIMGGDLAGQCPANAPSNCTAGPTWSANEPLFWMHHAMVDKVWYDWQHRDSANFWSFSGGSVQAFENDTYYTEYPNGAAPFLSETVCAAQFHYASRWIVPTVNDIRCVQYDGRNPLLRLRVRTGELPPAGLNDFVPTMYHTLFMRNGFQSRILRWSYLKPATFTSFCPILSDRKVGKEMPPDTAVFARDQLIEFLQQPFVTSLVSSHPNSVLSPKGFPVPEAWSSWWEWAASRPLDSEPKWVSLLRSYSQQYGEGPESLTKTDPVASSIPSEILDFIKDAKLLQLDRSPVDWSNLSTCLSSGLSTSEASHASDVALPLLAGMSPKKAHEVSRMASYIAHLTSSSSGLKHVKYIVDIGAGQGYLSRALADLGFHVLALDGSAVQTTGAERRREQGQAKGNKGRRKNRADNVSAVDEKGGLGVPDNGTQLQAGSLTHKTIHITADNLQKAVSAWLSESRNDLNEVCCEPVPVLVVALHSCGTLTPDIFPDFPLSDAFQKAPPLSPSHHQLAAQTPAHWLHSPASRASTQLSLRKIVYRAILEACLPHGGDSPCASNHSETIPREEEKGRGSKKRIGRLPDNAYASFPHFISQASQKLDFNIDASSVVLPGGTPTAKDDSKPVNMNASTWFQCMESRLEVLHVLRCLIGPCVETLILMDRLCWLREKLGKDAVGVEGKWDVQLVGLFNQAAGSARNFALVIIPLENDNN</sequence>
<dbReference type="OrthoDB" id="10258156at2759"/>
<evidence type="ECO:0000259" key="3">
    <source>
        <dbReference type="PROSITE" id="PS00497"/>
    </source>
</evidence>
<dbReference type="PANTHER" id="PTHR12496">
    <property type="entry name" value="CGI-41 METHYLTRANSFERASE"/>
    <property type="match status" value="1"/>
</dbReference>